<dbReference type="RefSeq" id="WP_377800276.1">
    <property type="nucleotide sequence ID" value="NZ_JBHSLW010000034.1"/>
</dbReference>
<comment type="caution">
    <text evidence="1">The sequence shown here is derived from an EMBL/GenBank/DDBJ whole genome shotgun (WGS) entry which is preliminary data.</text>
</comment>
<sequence length="91" mass="9737">MTGRPISFDELAARMKTAADVELFAINQLELQASRASTREPANPAIYQLTVDEARRQAAALGLAHQIARALARRPDLALGLGLDLAAEVLA</sequence>
<proteinExistence type="predicted"/>
<reference evidence="2" key="1">
    <citation type="journal article" date="2019" name="Int. J. Syst. Evol. Microbiol.">
        <title>The Global Catalogue of Microorganisms (GCM) 10K type strain sequencing project: providing services to taxonomists for standard genome sequencing and annotation.</title>
        <authorList>
            <consortium name="The Broad Institute Genomics Platform"/>
            <consortium name="The Broad Institute Genome Sequencing Center for Infectious Disease"/>
            <person name="Wu L."/>
            <person name="Ma J."/>
        </authorList>
    </citation>
    <scope>NUCLEOTIDE SEQUENCE [LARGE SCALE GENOMIC DNA]</scope>
    <source>
        <strain evidence="2">NCAIM B.01391</strain>
    </source>
</reference>
<evidence type="ECO:0000313" key="2">
    <source>
        <dbReference type="Proteomes" id="UP001596053"/>
    </source>
</evidence>
<dbReference type="Proteomes" id="UP001596053">
    <property type="component" value="Unassembled WGS sequence"/>
</dbReference>
<evidence type="ECO:0000313" key="1">
    <source>
        <dbReference type="EMBL" id="MFC5421973.1"/>
    </source>
</evidence>
<organism evidence="1 2">
    <name type="scientific">Bosea eneae</name>
    <dbReference type="NCBI Taxonomy" id="151454"/>
    <lineage>
        <taxon>Bacteria</taxon>
        <taxon>Pseudomonadati</taxon>
        <taxon>Pseudomonadota</taxon>
        <taxon>Alphaproteobacteria</taxon>
        <taxon>Hyphomicrobiales</taxon>
        <taxon>Boseaceae</taxon>
        <taxon>Bosea</taxon>
    </lineage>
</organism>
<keyword evidence="2" id="KW-1185">Reference proteome</keyword>
<dbReference type="EMBL" id="JBHSLW010000034">
    <property type="protein sequence ID" value="MFC5421973.1"/>
    <property type="molecule type" value="Genomic_DNA"/>
</dbReference>
<name>A0ABW0IXR9_9HYPH</name>
<gene>
    <name evidence="1" type="ORF">ACFPOB_20635</name>
</gene>
<protein>
    <submittedName>
        <fullName evidence="1">Uncharacterized protein</fullName>
    </submittedName>
</protein>
<accession>A0ABW0IXR9</accession>